<dbReference type="NCBIfam" id="TIGR02378">
    <property type="entry name" value="nirD_assim_sml"/>
    <property type="match status" value="1"/>
</dbReference>
<keyword evidence="1" id="KW-0001">2Fe-2S</keyword>
<accession>N6ZRR3</accession>
<evidence type="ECO:0000256" key="2">
    <source>
        <dbReference type="ARBA" id="ARBA00022723"/>
    </source>
</evidence>
<evidence type="ECO:0000313" key="8">
    <source>
        <dbReference type="EMBL" id="ENO97207.1"/>
    </source>
</evidence>
<dbReference type="Proteomes" id="UP000013047">
    <property type="component" value="Unassembled WGS sequence"/>
</dbReference>
<dbReference type="GO" id="GO:0046872">
    <property type="term" value="F:metal ion binding"/>
    <property type="evidence" value="ECO:0007669"/>
    <property type="project" value="UniProtKB-KW"/>
</dbReference>
<dbReference type="SUPFAM" id="SSF50022">
    <property type="entry name" value="ISP domain"/>
    <property type="match status" value="1"/>
</dbReference>
<dbReference type="PROSITE" id="PS51296">
    <property type="entry name" value="RIESKE"/>
    <property type="match status" value="1"/>
</dbReference>
<proteinExistence type="predicted"/>
<dbReference type="EMBL" id="AMXF01000059">
    <property type="protein sequence ID" value="ENO97207.1"/>
    <property type="molecule type" value="Genomic_DNA"/>
</dbReference>
<keyword evidence="9" id="KW-1185">Reference proteome</keyword>
<dbReference type="RefSeq" id="WP_004361890.1">
    <property type="nucleotide sequence ID" value="NZ_AMXF01000059.1"/>
</dbReference>
<evidence type="ECO:0000313" key="9">
    <source>
        <dbReference type="Proteomes" id="UP000013047"/>
    </source>
</evidence>
<gene>
    <name evidence="8" type="ORF">C667_10030</name>
</gene>
<name>N6ZRR3_9RHOO</name>
<dbReference type="Gene3D" id="2.102.10.10">
    <property type="entry name" value="Rieske [2Fe-2S] iron-sulphur domain"/>
    <property type="match status" value="1"/>
</dbReference>
<keyword evidence="4" id="KW-0408">Iron</keyword>
<comment type="caution">
    <text evidence="8">The sequence shown here is derived from an EMBL/GenBank/DDBJ whole genome shotgun (WGS) entry which is preliminary data.</text>
</comment>
<dbReference type="GO" id="GO:0008942">
    <property type="term" value="F:nitrite reductase [NAD(P)H] activity"/>
    <property type="evidence" value="ECO:0007669"/>
    <property type="project" value="InterPro"/>
</dbReference>
<dbReference type="GO" id="GO:0042128">
    <property type="term" value="P:nitrate assimilation"/>
    <property type="evidence" value="ECO:0007669"/>
    <property type="project" value="UniProtKB-KW"/>
</dbReference>
<evidence type="ECO:0000256" key="1">
    <source>
        <dbReference type="ARBA" id="ARBA00022714"/>
    </source>
</evidence>
<feature type="domain" description="Rieske" evidence="7">
    <location>
        <begin position="4"/>
        <end position="101"/>
    </location>
</feature>
<reference evidence="8 9" key="1">
    <citation type="submission" date="2012-09" db="EMBL/GenBank/DDBJ databases">
        <title>Draft Genome Sequences of 6 Strains from Genus Thauera.</title>
        <authorList>
            <person name="Liu B."/>
            <person name="Shapleigh J.P."/>
            <person name="Frostegard A.H."/>
        </authorList>
    </citation>
    <scope>NUCLEOTIDE SEQUENCE [LARGE SCALE GENOMIC DNA]</scope>
    <source>
        <strain evidence="8 9">B4P</strain>
    </source>
</reference>
<dbReference type="AlphaFoldDB" id="N6ZRR3"/>
<dbReference type="InterPro" id="IPR012748">
    <property type="entry name" value="Rieske-like_NirD"/>
</dbReference>
<dbReference type="GO" id="GO:0051537">
    <property type="term" value="F:2 iron, 2 sulfur cluster binding"/>
    <property type="evidence" value="ECO:0007669"/>
    <property type="project" value="UniProtKB-KW"/>
</dbReference>
<dbReference type="Pfam" id="PF00355">
    <property type="entry name" value="Rieske"/>
    <property type="match status" value="1"/>
</dbReference>
<dbReference type="PANTHER" id="PTHR21496">
    <property type="entry name" value="FERREDOXIN-RELATED"/>
    <property type="match status" value="1"/>
</dbReference>
<sequence>MTDWKRICPLDDIPRLGSRVVRRPGAEDIAIFRNADDEVFALHDKCPHKGGPLSQGIVHGRKVTCPLHGWNIGLEDGHAVAPDEGRCGRFEVKVEGGEVWLGV</sequence>
<evidence type="ECO:0000256" key="4">
    <source>
        <dbReference type="ARBA" id="ARBA00023004"/>
    </source>
</evidence>
<keyword evidence="2" id="KW-0479">Metal-binding</keyword>
<organism evidence="8 9">
    <name type="scientific">Thauera phenylacetica B4P</name>
    <dbReference type="NCBI Taxonomy" id="1234382"/>
    <lineage>
        <taxon>Bacteria</taxon>
        <taxon>Pseudomonadati</taxon>
        <taxon>Pseudomonadota</taxon>
        <taxon>Betaproteobacteria</taxon>
        <taxon>Rhodocyclales</taxon>
        <taxon>Zoogloeaceae</taxon>
        <taxon>Thauera</taxon>
    </lineage>
</organism>
<dbReference type="InterPro" id="IPR036922">
    <property type="entry name" value="Rieske_2Fe-2S_sf"/>
</dbReference>
<dbReference type="CDD" id="cd03530">
    <property type="entry name" value="Rieske_NirD_small_Bacillus"/>
    <property type="match status" value="1"/>
</dbReference>
<keyword evidence="6" id="KW-0534">Nitrate assimilation</keyword>
<evidence type="ECO:0000256" key="3">
    <source>
        <dbReference type="ARBA" id="ARBA00023002"/>
    </source>
</evidence>
<keyword evidence="3" id="KW-0560">Oxidoreductase</keyword>
<dbReference type="PANTHER" id="PTHR21496:SF23">
    <property type="entry name" value="3-PHENYLPROPIONATE_CINNAMIC ACID DIOXYGENASE FERREDOXIN SUBUNIT"/>
    <property type="match status" value="1"/>
</dbReference>
<dbReference type="InterPro" id="IPR017941">
    <property type="entry name" value="Rieske_2Fe-2S"/>
</dbReference>
<evidence type="ECO:0000256" key="5">
    <source>
        <dbReference type="ARBA" id="ARBA00023014"/>
    </source>
</evidence>
<evidence type="ECO:0000259" key="7">
    <source>
        <dbReference type="PROSITE" id="PS51296"/>
    </source>
</evidence>
<protein>
    <submittedName>
        <fullName evidence="8">Nitrite reductase (NAD(P)H), small subunit</fullName>
    </submittedName>
</protein>
<evidence type="ECO:0000256" key="6">
    <source>
        <dbReference type="ARBA" id="ARBA00023063"/>
    </source>
</evidence>
<dbReference type="OrthoDB" id="9769355at2"/>
<keyword evidence="5" id="KW-0411">Iron-sulfur</keyword>